<dbReference type="NCBIfam" id="NF009475">
    <property type="entry name" value="PRK12838.1"/>
    <property type="match status" value="1"/>
</dbReference>
<comment type="subunit">
    <text evidence="11">Composed of two chains; the small (or glutamine) chain promotes the hydrolysis of glutamine to ammonia, which is used by the large (or ammonia) chain to synthesize carbamoyl phosphate. Tetramer of heterodimers (alpha,beta)4.</text>
</comment>
<dbReference type="PRINTS" id="PR00097">
    <property type="entry name" value="ANTSNTHASEII"/>
</dbReference>
<gene>
    <name evidence="11" type="primary">carA</name>
    <name evidence="13" type="ORF">A6M21_02640</name>
</gene>
<evidence type="ECO:0000256" key="8">
    <source>
        <dbReference type="ARBA" id="ARBA00022975"/>
    </source>
</evidence>
<dbReference type="CDD" id="cd01744">
    <property type="entry name" value="GATase1_CPSase"/>
    <property type="match status" value="1"/>
</dbReference>
<evidence type="ECO:0000256" key="4">
    <source>
        <dbReference type="ARBA" id="ARBA00022598"/>
    </source>
</evidence>
<feature type="binding site" evidence="11">
    <location>
        <position position="221"/>
    </location>
    <ligand>
        <name>L-glutamine</name>
        <dbReference type="ChEBI" id="CHEBI:58359"/>
    </ligand>
</feature>
<dbReference type="Pfam" id="PF00988">
    <property type="entry name" value="CPSase_sm_chain"/>
    <property type="match status" value="1"/>
</dbReference>
<feature type="binding site" evidence="11">
    <location>
        <position position="45"/>
    </location>
    <ligand>
        <name>L-glutamine</name>
        <dbReference type="ChEBI" id="CHEBI:58359"/>
    </ligand>
</feature>
<dbReference type="Proteomes" id="UP000078532">
    <property type="component" value="Unassembled WGS sequence"/>
</dbReference>
<dbReference type="Pfam" id="PF00117">
    <property type="entry name" value="GATase"/>
    <property type="match status" value="1"/>
</dbReference>
<dbReference type="PRINTS" id="PR00099">
    <property type="entry name" value="CPSGATASE"/>
</dbReference>
<sequence>MQAVLALEDGTVFAGRAFGAGGDSWGEVVFNTGMTGYQEILTDPSYCGQIVVMTYPLIGNYGVNIDDYEAKRSFVRGFVVREDCDRPSNWRASHTLADFLRRENVIGLSGVDTRALTRHLRSRGTMRGVLSTTCADEEELVVRARSCPQLTGQELVPEVATEKSYTLEGNGPTVVLLDMGAKLNIIRHLRQRDCRVVVVPPAATAQEILALDPDGILLANGPGDPVDVPAAIRTVRELIGRRPMFGICLGHQVLSLALGATTYKMKFGHRGANHPVKDLATGKVYITSHNHGFSVAEDSLAGLPVVVSHRNLNDGTVEGIRHTDLPVFSVQYHPEASPGPRESAYLFDQFMDLMRQYGR</sequence>
<comment type="catalytic activity">
    <reaction evidence="9 11">
        <text>hydrogencarbonate + L-glutamine + 2 ATP + H2O = carbamoyl phosphate + L-glutamate + 2 ADP + phosphate + 2 H(+)</text>
        <dbReference type="Rhea" id="RHEA:18633"/>
        <dbReference type="ChEBI" id="CHEBI:15377"/>
        <dbReference type="ChEBI" id="CHEBI:15378"/>
        <dbReference type="ChEBI" id="CHEBI:17544"/>
        <dbReference type="ChEBI" id="CHEBI:29985"/>
        <dbReference type="ChEBI" id="CHEBI:30616"/>
        <dbReference type="ChEBI" id="CHEBI:43474"/>
        <dbReference type="ChEBI" id="CHEBI:58228"/>
        <dbReference type="ChEBI" id="CHEBI:58359"/>
        <dbReference type="ChEBI" id="CHEBI:456216"/>
        <dbReference type="EC" id="6.3.5.5"/>
    </reaction>
</comment>
<evidence type="ECO:0000259" key="12">
    <source>
        <dbReference type="SMART" id="SM01097"/>
    </source>
</evidence>
<dbReference type="GO" id="GO:0006207">
    <property type="term" value="P:'de novo' pyrimidine nucleobase biosynthetic process"/>
    <property type="evidence" value="ECO:0007669"/>
    <property type="project" value="InterPro"/>
</dbReference>
<evidence type="ECO:0000313" key="13">
    <source>
        <dbReference type="EMBL" id="OAT86732.1"/>
    </source>
</evidence>
<keyword evidence="8 11" id="KW-0665">Pyrimidine biosynthesis</keyword>
<comment type="function">
    <text evidence="11">Small subunit of the glutamine-dependent carbamoyl phosphate synthetase (CPSase). CPSase catalyzes the formation of carbamoyl phosphate from the ammonia moiety of glutamine, carbonate, and phosphate donated by ATP, constituting the first step of 2 biosynthetic pathways, one leading to arginine and/or urea and the other to pyrimidine nucleotides. The small subunit (glutamine amidotransferase) binds and cleaves glutamine to supply the large subunit with the substrate ammonia.</text>
</comment>
<evidence type="ECO:0000256" key="3">
    <source>
        <dbReference type="ARBA" id="ARBA00007800"/>
    </source>
</evidence>
<dbReference type="Gene3D" id="3.50.30.20">
    <property type="entry name" value="Carbamoyl-phosphate synthase small subunit, N-terminal domain"/>
    <property type="match status" value="1"/>
</dbReference>
<accession>A0A1B7LJS8</accession>
<dbReference type="GO" id="GO:0004088">
    <property type="term" value="F:carbamoyl-phosphate synthase (glutamine-hydrolyzing) activity"/>
    <property type="evidence" value="ECO:0007669"/>
    <property type="project" value="UniProtKB-UniRule"/>
</dbReference>
<dbReference type="InterPro" id="IPR035686">
    <property type="entry name" value="CPSase_GATase1"/>
</dbReference>
<keyword evidence="5 11" id="KW-0547">Nucleotide-binding</keyword>
<dbReference type="HAMAP" id="MF_01209">
    <property type="entry name" value="CPSase_S_chain"/>
    <property type="match status" value="1"/>
</dbReference>
<feature type="binding site" evidence="11">
    <location>
        <position position="252"/>
    </location>
    <ligand>
        <name>L-glutamine</name>
        <dbReference type="ChEBI" id="CHEBI:58359"/>
    </ligand>
</feature>
<evidence type="ECO:0000256" key="2">
    <source>
        <dbReference type="ARBA" id="ARBA00005077"/>
    </source>
</evidence>
<evidence type="ECO:0000313" key="14">
    <source>
        <dbReference type="Proteomes" id="UP000078532"/>
    </source>
</evidence>
<dbReference type="UniPathway" id="UPA00068">
    <property type="reaction ID" value="UER00171"/>
</dbReference>
<feature type="binding site" evidence="11">
    <location>
        <position position="290"/>
    </location>
    <ligand>
        <name>L-glutamine</name>
        <dbReference type="ChEBI" id="CHEBI:58359"/>
    </ligand>
</feature>
<evidence type="ECO:0000256" key="11">
    <source>
        <dbReference type="HAMAP-Rule" id="MF_01209"/>
    </source>
</evidence>
<keyword evidence="11" id="KW-0055">Arginine biosynthesis</keyword>
<evidence type="ECO:0000256" key="5">
    <source>
        <dbReference type="ARBA" id="ARBA00022741"/>
    </source>
</evidence>
<feature type="binding site" evidence="11">
    <location>
        <position position="292"/>
    </location>
    <ligand>
        <name>L-glutamine</name>
        <dbReference type="ChEBI" id="CHEBI:58359"/>
    </ligand>
</feature>
<dbReference type="GO" id="GO:0006541">
    <property type="term" value="P:glutamine metabolic process"/>
    <property type="evidence" value="ECO:0007669"/>
    <property type="project" value="InterPro"/>
</dbReference>
<dbReference type="GO" id="GO:0044205">
    <property type="term" value="P:'de novo' UMP biosynthetic process"/>
    <property type="evidence" value="ECO:0007669"/>
    <property type="project" value="UniProtKB-UniRule"/>
</dbReference>
<feature type="binding site" evidence="11">
    <location>
        <position position="293"/>
    </location>
    <ligand>
        <name>L-glutamine</name>
        <dbReference type="ChEBI" id="CHEBI:58359"/>
    </ligand>
</feature>
<feature type="active site" description="Nucleophile" evidence="11">
    <location>
        <position position="248"/>
    </location>
</feature>
<protein>
    <recommendedName>
        <fullName evidence="11">Carbamoyl phosphate synthase small chain</fullName>
        <ecNumber evidence="11">6.3.5.5</ecNumber>
    </recommendedName>
    <alternativeName>
        <fullName evidence="11">Carbamoyl phosphate synthetase glutamine chain</fullName>
    </alternativeName>
</protein>
<keyword evidence="7 11" id="KW-0315">Glutamine amidotransferase</keyword>
<dbReference type="Gene3D" id="3.40.50.880">
    <property type="match status" value="1"/>
</dbReference>
<dbReference type="InterPro" id="IPR002474">
    <property type="entry name" value="CarbamoylP_synth_ssu_N"/>
</dbReference>
<comment type="pathway">
    <text evidence="1 11">Pyrimidine metabolism; UMP biosynthesis via de novo pathway; (S)-dihydroorotate from bicarbonate: step 1/3.</text>
</comment>
<dbReference type="EC" id="6.3.5.5" evidence="11"/>
<dbReference type="RefSeq" id="WP_066666048.1">
    <property type="nucleotide sequence ID" value="NZ_LYVF01000009.1"/>
</dbReference>
<dbReference type="SUPFAM" id="SSF52021">
    <property type="entry name" value="Carbamoyl phosphate synthetase, small subunit N-terminal domain"/>
    <property type="match status" value="1"/>
</dbReference>
<dbReference type="STRING" id="1838280.A6M21_02640"/>
<organism evidence="13 14">
    <name type="scientific">Desulfotomaculum copahuensis</name>
    <dbReference type="NCBI Taxonomy" id="1838280"/>
    <lineage>
        <taxon>Bacteria</taxon>
        <taxon>Bacillati</taxon>
        <taxon>Bacillota</taxon>
        <taxon>Clostridia</taxon>
        <taxon>Eubacteriales</taxon>
        <taxon>Desulfotomaculaceae</taxon>
        <taxon>Desulfotomaculum</taxon>
    </lineage>
</organism>
<dbReference type="InterPro" id="IPR050472">
    <property type="entry name" value="Anth_synth/Amidotransfase"/>
</dbReference>
<dbReference type="SUPFAM" id="SSF52317">
    <property type="entry name" value="Class I glutamine amidotransferase-like"/>
    <property type="match status" value="1"/>
</dbReference>
<evidence type="ECO:0000256" key="6">
    <source>
        <dbReference type="ARBA" id="ARBA00022840"/>
    </source>
</evidence>
<reference evidence="13 14" key="1">
    <citation type="submission" date="2016-04" db="EMBL/GenBank/DDBJ databases">
        <authorList>
            <person name="Evans L.H."/>
            <person name="Alamgir A."/>
            <person name="Owens N."/>
            <person name="Weber N.D."/>
            <person name="Virtaneva K."/>
            <person name="Barbian K."/>
            <person name="Babar A."/>
            <person name="Rosenke K."/>
        </authorList>
    </citation>
    <scope>NUCLEOTIDE SEQUENCE [LARGE SCALE GENOMIC DNA]</scope>
    <source>
        <strain evidence="13 14">LMa1</strain>
    </source>
</reference>
<feature type="binding site" evidence="11">
    <location>
        <position position="249"/>
    </location>
    <ligand>
        <name>L-glutamine</name>
        <dbReference type="ChEBI" id="CHEBI:58359"/>
    </ligand>
</feature>
<dbReference type="NCBIfam" id="TIGR01368">
    <property type="entry name" value="CPSaseIIsmall"/>
    <property type="match status" value="1"/>
</dbReference>
<proteinExistence type="inferred from homology"/>
<dbReference type="InterPro" id="IPR036480">
    <property type="entry name" value="CarbP_synth_ssu_N_sf"/>
</dbReference>
<dbReference type="OrthoDB" id="9804328at2"/>
<dbReference type="PANTHER" id="PTHR43418:SF7">
    <property type="entry name" value="CARBAMOYL-PHOSPHATE SYNTHASE SMALL CHAIN"/>
    <property type="match status" value="1"/>
</dbReference>
<comment type="pathway">
    <text evidence="2 11">Amino-acid biosynthesis; L-arginine biosynthesis; carbamoyl phosphate from bicarbonate: step 1/1.</text>
</comment>
<keyword evidence="4 11" id="KW-0436">Ligase</keyword>
<keyword evidence="14" id="KW-1185">Reference proteome</keyword>
<keyword evidence="6 11" id="KW-0067">ATP-binding</keyword>
<dbReference type="PANTHER" id="PTHR43418">
    <property type="entry name" value="MULTIFUNCTIONAL TRYPTOPHAN BIOSYNTHESIS PROTEIN-RELATED"/>
    <property type="match status" value="1"/>
</dbReference>
<comment type="similarity">
    <text evidence="3 11">Belongs to the CarA family.</text>
</comment>
<evidence type="ECO:0000256" key="9">
    <source>
        <dbReference type="ARBA" id="ARBA00048816"/>
    </source>
</evidence>
<feature type="active site" evidence="11">
    <location>
        <position position="335"/>
    </location>
</feature>
<name>A0A1B7LJS8_9FIRM</name>
<dbReference type="FunFam" id="3.50.30.20:FF:000001">
    <property type="entry name" value="Carbamoyl-phosphate synthase small chain"/>
    <property type="match status" value="1"/>
</dbReference>
<dbReference type="SMART" id="SM01097">
    <property type="entry name" value="CPSase_sm_chain"/>
    <property type="match status" value="1"/>
</dbReference>
<dbReference type="GO" id="GO:0005524">
    <property type="term" value="F:ATP binding"/>
    <property type="evidence" value="ECO:0007669"/>
    <property type="project" value="UniProtKB-UniRule"/>
</dbReference>
<evidence type="ECO:0000256" key="1">
    <source>
        <dbReference type="ARBA" id="ARBA00004812"/>
    </source>
</evidence>
<dbReference type="PRINTS" id="PR00096">
    <property type="entry name" value="GATASE"/>
</dbReference>
<feature type="binding site" evidence="11">
    <location>
        <position position="223"/>
    </location>
    <ligand>
        <name>L-glutamine</name>
        <dbReference type="ChEBI" id="CHEBI:58359"/>
    </ligand>
</feature>
<dbReference type="InterPro" id="IPR017926">
    <property type="entry name" value="GATASE"/>
</dbReference>
<feature type="region of interest" description="CPSase" evidence="11">
    <location>
        <begin position="1"/>
        <end position="172"/>
    </location>
</feature>
<feature type="active site" evidence="11">
    <location>
        <position position="333"/>
    </location>
</feature>
<dbReference type="UniPathway" id="UPA00070">
    <property type="reaction ID" value="UER00115"/>
</dbReference>
<dbReference type="GO" id="GO:0006526">
    <property type="term" value="P:L-arginine biosynthetic process"/>
    <property type="evidence" value="ECO:0007669"/>
    <property type="project" value="UniProtKB-UniRule"/>
</dbReference>
<dbReference type="InterPro" id="IPR006274">
    <property type="entry name" value="CarbamoylP_synth_ssu"/>
</dbReference>
<evidence type="ECO:0000256" key="10">
    <source>
        <dbReference type="ARBA" id="ARBA00049285"/>
    </source>
</evidence>
<comment type="caution">
    <text evidence="13">The sequence shown here is derived from an EMBL/GenBank/DDBJ whole genome shotgun (WGS) entry which is preliminary data.</text>
</comment>
<dbReference type="AlphaFoldDB" id="A0A1B7LJS8"/>
<dbReference type="GO" id="GO:0004359">
    <property type="term" value="F:glutaminase activity"/>
    <property type="evidence" value="ECO:0007669"/>
    <property type="project" value="RHEA"/>
</dbReference>
<keyword evidence="11" id="KW-0028">Amino-acid biosynthesis</keyword>
<feature type="domain" description="Carbamoyl-phosphate synthase small subunit N-terminal" evidence="12">
    <location>
        <begin position="1"/>
        <end position="131"/>
    </location>
</feature>
<evidence type="ECO:0000256" key="7">
    <source>
        <dbReference type="ARBA" id="ARBA00022962"/>
    </source>
</evidence>
<dbReference type="EMBL" id="LYVF01000009">
    <property type="protein sequence ID" value="OAT86732.1"/>
    <property type="molecule type" value="Genomic_DNA"/>
</dbReference>
<comment type="catalytic activity">
    <reaction evidence="10 11">
        <text>L-glutamine + H2O = L-glutamate + NH4(+)</text>
        <dbReference type="Rhea" id="RHEA:15889"/>
        <dbReference type="ChEBI" id="CHEBI:15377"/>
        <dbReference type="ChEBI" id="CHEBI:28938"/>
        <dbReference type="ChEBI" id="CHEBI:29985"/>
        <dbReference type="ChEBI" id="CHEBI:58359"/>
    </reaction>
</comment>
<dbReference type="InterPro" id="IPR029062">
    <property type="entry name" value="Class_I_gatase-like"/>
</dbReference>